<dbReference type="GeneID" id="57964547"/>
<dbReference type="AlphaFoldDB" id="A0AAP9M688"/>
<evidence type="ECO:0000313" key="4">
    <source>
        <dbReference type="Proteomes" id="UP000501069"/>
    </source>
</evidence>
<evidence type="ECO:0000313" key="5">
    <source>
        <dbReference type="Proteomes" id="UP000719916"/>
    </source>
</evidence>
<reference evidence="3 4" key="1">
    <citation type="submission" date="2019-11" db="EMBL/GenBank/DDBJ databases">
        <title>FDA dAtabase for Regulatory Grade micrObial Sequences (FDA-ARGOS): Supporting development and validation of Infectious Disease Dx tests.</title>
        <authorList>
            <person name="Turner S."/>
            <person name="Byrd R."/>
            <person name="Tallon L."/>
            <person name="Sadzewicz L."/>
            <person name="Vavikolanu K."/>
            <person name="Mehta A."/>
            <person name="Aluvathingal J."/>
            <person name="Nadendla S."/>
            <person name="Myers T."/>
            <person name="Yan Y."/>
            <person name="Sichtig H."/>
        </authorList>
    </citation>
    <scope>NUCLEOTIDE SEQUENCE [LARGE SCALE GENOMIC DNA]</scope>
    <source>
        <strain evidence="3 4">FDAARGOS_739</strain>
    </source>
</reference>
<protein>
    <recommendedName>
        <fullName evidence="1">Polysaccharide pyruvyl transferase domain-containing protein</fullName>
    </recommendedName>
</protein>
<dbReference type="Proteomes" id="UP000719916">
    <property type="component" value="Unassembled WGS sequence"/>
</dbReference>
<gene>
    <name evidence="3" type="ORF">FOC47_25445</name>
    <name evidence="2" type="ORF">G5B26_06135</name>
</gene>
<evidence type="ECO:0000259" key="1">
    <source>
        <dbReference type="Pfam" id="PF04230"/>
    </source>
</evidence>
<accession>A0AAP9M688</accession>
<evidence type="ECO:0000313" key="3">
    <source>
        <dbReference type="EMBL" id="QIX93589.1"/>
    </source>
</evidence>
<dbReference type="InterPro" id="IPR007345">
    <property type="entry name" value="Polysacch_pyruvyl_Trfase"/>
</dbReference>
<reference evidence="2 5" key="2">
    <citation type="journal article" date="2020" name="Cell Host Microbe">
        <title>Functional and Genomic Variation between Human-Derived Isolates of Lachnospiraceae Reveals Inter- and Intra-Species Diversity.</title>
        <authorList>
            <person name="Sorbara M.T."/>
            <person name="Littmann E.R."/>
            <person name="Fontana E."/>
            <person name="Moody T.U."/>
            <person name="Kohout C.E."/>
            <person name="Gjonbalaj M."/>
            <person name="Eaton V."/>
            <person name="Seok R."/>
            <person name="Leiner I.M."/>
            <person name="Pamer E.G."/>
        </authorList>
    </citation>
    <scope>NUCLEOTIDE SEQUENCE [LARGE SCALE GENOMIC DNA]</scope>
    <source>
        <strain evidence="2 5">MSK.2.26</strain>
    </source>
</reference>
<evidence type="ECO:0000313" key="2">
    <source>
        <dbReference type="EMBL" id="NSJ43168.1"/>
    </source>
</evidence>
<dbReference type="Pfam" id="PF04230">
    <property type="entry name" value="PS_pyruv_trans"/>
    <property type="match status" value="1"/>
</dbReference>
<name>A0AAP9M688_9FIRM</name>
<dbReference type="Proteomes" id="UP000501069">
    <property type="component" value="Chromosome"/>
</dbReference>
<sequence>MGGESLNIVLVEYINRNLGDTVIAECARFLLEEALNRKGICGYTIHEYNMYQRDLAFIRKADLIVMAGGGLIKFKRENFWQYVPEIIDVAQEQDIPVFLNAVGVEGFDGSDERCLKLKGALNQPCVKGITVRDDFDLLVRHYLDDEKEWLERVLDPAAFCAHVYGCEGGSGSSVIGLGIARDGLYPDYGLTSATKQFWLDFWKETIQMIEASGYEWQIFGNGLYQDYLFELEVLEYVGKAKEVSRYLAGRPVEGRELADTISGYKGIIASRLHANIVAYSVGVPSIGLVWNEKMLWWGKRIGHPDRFMEVDSFVPEKVIVKLWQAMAEGCRPYGECDKDRLERPLAEFAWKYGTAALQKKKEKKKDSDIKGWEAHLVASALGGKKFQYWGMNCPETVAGKYQDGYRWFEADIKLTTDWKLVCVNGWTKAAFQKLGYKDCDDSHEGIGISYSEFMKGSYYDGHYPVMDFDMLISTFSHYPDTKLILDARSNTPAGIREIADIMKEKICDNPGSHNHFVVRVSSAYDVECLSGLSESNENLELMYDVPDLSGRYSLSDVGGGEDLEPRWIGSAAIHV</sequence>
<dbReference type="EMBL" id="JAAISW010000006">
    <property type="protein sequence ID" value="NSJ43168.1"/>
    <property type="molecule type" value="Genomic_DNA"/>
</dbReference>
<proteinExistence type="predicted"/>
<organism evidence="3 4">
    <name type="scientific">Enterocloster clostridioformis</name>
    <dbReference type="NCBI Taxonomy" id="1531"/>
    <lineage>
        <taxon>Bacteria</taxon>
        <taxon>Bacillati</taxon>
        <taxon>Bacillota</taxon>
        <taxon>Clostridia</taxon>
        <taxon>Lachnospirales</taxon>
        <taxon>Lachnospiraceae</taxon>
        <taxon>Enterocloster</taxon>
    </lineage>
</organism>
<feature type="domain" description="Polysaccharide pyruvyl transferase" evidence="1">
    <location>
        <begin position="17"/>
        <end position="291"/>
    </location>
</feature>
<dbReference type="EMBL" id="CP050964">
    <property type="protein sequence ID" value="QIX93589.1"/>
    <property type="molecule type" value="Genomic_DNA"/>
</dbReference>
<reference evidence="2" key="3">
    <citation type="submission" date="2020-02" db="EMBL/GenBank/DDBJ databases">
        <authorList>
            <person name="Littmann E."/>
            <person name="Sorbara M."/>
        </authorList>
    </citation>
    <scope>NUCLEOTIDE SEQUENCE</scope>
    <source>
        <strain evidence="2">MSK.2.26</strain>
    </source>
</reference>
<dbReference type="RefSeq" id="WP_002584056.1">
    <property type="nucleotide sequence ID" value="NZ_CP050964.1"/>
</dbReference>